<evidence type="ECO:0000313" key="1">
    <source>
        <dbReference type="EMBL" id="HJC40863.1"/>
    </source>
</evidence>
<accession>A0A9D2P1S5</accession>
<name>A0A9D2P1S5_9FIRM</name>
<proteinExistence type="predicted"/>
<organism evidence="1 2">
    <name type="scientific">Candidatus Intestinimonas pullistercoris</name>
    <dbReference type="NCBI Taxonomy" id="2838623"/>
    <lineage>
        <taxon>Bacteria</taxon>
        <taxon>Bacillati</taxon>
        <taxon>Bacillota</taxon>
        <taxon>Clostridia</taxon>
        <taxon>Eubacteriales</taxon>
        <taxon>Intestinimonas</taxon>
    </lineage>
</organism>
<reference evidence="1" key="2">
    <citation type="submission" date="2021-04" db="EMBL/GenBank/DDBJ databases">
        <authorList>
            <person name="Gilroy R."/>
        </authorList>
    </citation>
    <scope>NUCLEOTIDE SEQUENCE</scope>
    <source>
        <strain evidence="1">CHK186-1790</strain>
    </source>
</reference>
<reference evidence="1" key="1">
    <citation type="journal article" date="2021" name="PeerJ">
        <title>Extensive microbial diversity within the chicken gut microbiome revealed by metagenomics and culture.</title>
        <authorList>
            <person name="Gilroy R."/>
            <person name="Ravi A."/>
            <person name="Getino M."/>
            <person name="Pursley I."/>
            <person name="Horton D.L."/>
            <person name="Alikhan N.F."/>
            <person name="Baker D."/>
            <person name="Gharbi K."/>
            <person name="Hall N."/>
            <person name="Watson M."/>
            <person name="Adriaenssens E.M."/>
            <person name="Foster-Nyarko E."/>
            <person name="Jarju S."/>
            <person name="Secka A."/>
            <person name="Antonio M."/>
            <person name="Oren A."/>
            <person name="Chaudhuri R.R."/>
            <person name="La Ragione R."/>
            <person name="Hildebrand F."/>
            <person name="Pallen M.J."/>
        </authorList>
    </citation>
    <scope>NUCLEOTIDE SEQUENCE</scope>
    <source>
        <strain evidence="1">CHK186-1790</strain>
    </source>
</reference>
<dbReference type="Proteomes" id="UP000823882">
    <property type="component" value="Unassembled WGS sequence"/>
</dbReference>
<sequence length="973" mass="108328">MMQEPVLDPRSRADLMEELAAHAREYTPEWRYEGAQDDPGSALAELFGEMFYQTVDRMNSVPGKLHTEFLNLTGFQMPDPVPAAGLLQFTASDTVEAPVPVPQGTQVFTEDEEGEDIVYETARQIESTPAQLQDIFYVDARAEVIQRLDPERPQPFFQAGEGENLQRHRFTLSQDDVLALSGPCVVEVELRQESAFTAAETAARLADPALGQWTFRSGGGERPFTEVHAEGNAVILTCGGSEAFEPEEDGSYAVCFTGSIGSGRVVLDGVRLRSRPAGRLPVDGAAHGDIPLDLEEGGYCFGRRPAAYGLCYFRSDRVFRKRGARVNLQLEIAPIVTDLTDRTPQYQFNQRIIDKQNAVAIVPDDVYVSQVAWEYFNGMGWRPLAVSGDRNPFSCQREGPLEVVFDVPEDLVQAEVNAQPGYYIRARVVHVENAYSMTPRWIVPFLKGASCSWSYAAGLPAHRCRAENNGSVVELSDTAGVERLAFPALEGLEEHPRAMYFRFDRSPHAMPLAILFDVAGRVKLEDKLHFEAWTGQRFEPVRSVDLTRNLLHPGVMLLYLPRPLPEHALFGQTGCWLRLSRSSYLEQEGGAVRVNAVRLNIVEAVQRQQTEDEFFSTGPYEAGKVLELLERPVLEIQVWVDEVAGLAVADAEALARDLPGRVRLEREDRVLTHCWVRWERTPELALTGPAERCYQLDPYAGTVTFGDGIHGRVPPEGEENIRVSYAYGGGSRGNRPAGAVTRLIGALPRISRVENLTPMSGGTDRFPLEKAEAIGNKRLRHRGRAAGARDFEEIVIQEFPQARHVKCFPGRDAAGAYAPGHVSVVVEGCDLDDRRVTDDLCQRIYEDLIQRCDCVMAAEGRLHVVGSTVITVNSTVTVEMEDLDQSAVTQQEIAQRLEELIDLRWRERDIGSQLRAAQVWQTVRDTPNVRLVRSILLEGRYDEAGVQRVVPLEDDGAFPYATVKSGSHFIQIV</sequence>
<dbReference type="EMBL" id="DWWJ01000091">
    <property type="protein sequence ID" value="HJC40863.1"/>
    <property type="molecule type" value="Genomic_DNA"/>
</dbReference>
<dbReference type="AlphaFoldDB" id="A0A9D2P1S5"/>
<gene>
    <name evidence="1" type="ORF">H9701_04850</name>
</gene>
<protein>
    <submittedName>
        <fullName evidence="1">Baseplate J/gp47 family protein</fullName>
    </submittedName>
</protein>
<evidence type="ECO:0000313" key="2">
    <source>
        <dbReference type="Proteomes" id="UP000823882"/>
    </source>
</evidence>
<comment type="caution">
    <text evidence="1">The sequence shown here is derived from an EMBL/GenBank/DDBJ whole genome shotgun (WGS) entry which is preliminary data.</text>
</comment>